<dbReference type="InterPro" id="IPR040217">
    <property type="entry name" value="ACR1-12"/>
</dbReference>
<dbReference type="Pfam" id="PF13740">
    <property type="entry name" value="ACT_6"/>
    <property type="match status" value="1"/>
</dbReference>
<dbReference type="InterPro" id="IPR045865">
    <property type="entry name" value="ACT-like_dom_sf"/>
</dbReference>
<reference evidence="4" key="2">
    <citation type="submission" date="2017-06" db="EMBL/GenBank/DDBJ databases">
        <title>The pomegranate genome and the genomics of punicalagin biosynthesis.</title>
        <authorList>
            <person name="Xu C."/>
        </authorList>
    </citation>
    <scope>NUCLEOTIDE SEQUENCE [LARGE SCALE GENOMIC DNA]</scope>
    <source>
        <tissue evidence="4">Fresh leaf</tissue>
    </source>
</reference>
<comment type="function">
    <text evidence="2">Binds amino acids.</text>
</comment>
<evidence type="ECO:0000313" key="6">
    <source>
        <dbReference type="Proteomes" id="UP000197138"/>
    </source>
</evidence>
<reference evidence="6" key="1">
    <citation type="journal article" date="2017" name="Plant J.">
        <title>The pomegranate (Punica granatum L.) genome and the genomics of punicalagin biosynthesis.</title>
        <authorList>
            <person name="Qin G."/>
            <person name="Xu C."/>
            <person name="Ming R."/>
            <person name="Tang H."/>
            <person name="Guyot R."/>
            <person name="Kramer E.M."/>
            <person name="Hu Y."/>
            <person name="Yi X."/>
            <person name="Qi Y."/>
            <person name="Xu X."/>
            <person name="Gao Z."/>
            <person name="Pan H."/>
            <person name="Jian J."/>
            <person name="Tian Y."/>
            <person name="Yue Z."/>
            <person name="Xu Y."/>
        </authorList>
    </citation>
    <scope>NUCLEOTIDE SEQUENCE [LARGE SCALE GENOMIC DNA]</scope>
    <source>
        <strain evidence="6">cv. Dabenzi</strain>
    </source>
</reference>
<proteinExistence type="predicted"/>
<dbReference type="SUPFAM" id="SSF55021">
    <property type="entry name" value="ACT-like"/>
    <property type="match status" value="3"/>
</dbReference>
<dbReference type="CDD" id="cd04895">
    <property type="entry name" value="ACT_ACR_1"/>
    <property type="match status" value="1"/>
</dbReference>
<dbReference type="AlphaFoldDB" id="A0A218VSB8"/>
<dbReference type="EMBL" id="MTKT01006319">
    <property type="protein sequence ID" value="OWM62802.1"/>
    <property type="molecule type" value="Genomic_DNA"/>
</dbReference>
<evidence type="ECO:0000256" key="1">
    <source>
        <dbReference type="ARBA" id="ARBA00022737"/>
    </source>
</evidence>
<evidence type="ECO:0000313" key="4">
    <source>
        <dbReference type="EMBL" id="OWM62802.1"/>
    </source>
</evidence>
<dbReference type="PANTHER" id="PTHR31096:SF50">
    <property type="entry name" value="ACT DOMAIN-CONTAINING PROTEIN ACR2"/>
    <property type="match status" value="1"/>
</dbReference>
<protein>
    <recommendedName>
        <fullName evidence="2">ACT domain-containing protein ACR</fullName>
    </recommendedName>
    <alternativeName>
        <fullName evidence="2">Protein ACT DOMAIN REPEATS</fullName>
    </alternativeName>
</protein>
<keyword evidence="7" id="KW-1185">Reference proteome</keyword>
<dbReference type="PANTHER" id="PTHR31096">
    <property type="entry name" value="ACT DOMAIN-CONTAINING PROTEIN ACR4-RELATED"/>
    <property type="match status" value="1"/>
</dbReference>
<dbReference type="InterPro" id="IPR002912">
    <property type="entry name" value="ACT_dom"/>
</dbReference>
<accession>A0A218VSB8</accession>
<reference evidence="5 7" key="3">
    <citation type="submission" date="2017-11" db="EMBL/GenBank/DDBJ databases">
        <title>De-novo sequencing of pomegranate (Punica granatum L.) genome.</title>
        <authorList>
            <person name="Akparov Z."/>
            <person name="Amiraslanov A."/>
            <person name="Hajiyeva S."/>
            <person name="Abbasov M."/>
            <person name="Kaur K."/>
            <person name="Hamwieh A."/>
            <person name="Solovyev V."/>
            <person name="Salamov A."/>
            <person name="Braich B."/>
            <person name="Kosarev P."/>
            <person name="Mahmoud A."/>
            <person name="Hajiyev E."/>
            <person name="Babayeva S."/>
            <person name="Izzatullayeva V."/>
            <person name="Mammadov A."/>
            <person name="Mammadov A."/>
            <person name="Sharifova S."/>
            <person name="Ojaghi J."/>
            <person name="Eynullazada K."/>
            <person name="Bayramov B."/>
            <person name="Abdulazimova A."/>
            <person name="Shahmuradov I."/>
        </authorList>
    </citation>
    <scope>NUCLEOTIDE SEQUENCE [LARGE SCALE GENOMIC DNA]</scope>
    <source>
        <strain evidence="5">AG2017</strain>
        <strain evidence="7">cv. AG2017</strain>
        <tissue evidence="5">Leaf</tissue>
    </source>
</reference>
<dbReference type="EMBL" id="PGOL01000108">
    <property type="protein sequence ID" value="PKI76810.1"/>
    <property type="molecule type" value="Genomic_DNA"/>
</dbReference>
<sequence length="441" mass="49563">MRVSSPYFDPEFHRLQERIYGPKVSIDNDSMRDCTVIKVDGINKQGLLLEVVQVLTDVNLSISKSYISADGRWFMDVFHVKDEKGNKLTDQSVIEYIQQAIGSTSLDGLNLPDWTKTRSHTIEFPRSEKPNCDHTMIEMTGADRPGLLSEISAALSGLRCRIIDAHAWTQNSLLACVAHVSDQHTDDQINDPSRLAAINDRLTSILKARTISSFSEIPMVTAQEANTPESDLHPSRVEWSVTDLERRLHQLMLSARDFDESYSLSSPNLISEKKHVSVEDCDEKGYLIVSIKCNDSPRLMFDCVCTLTDMQYEIYHASGRSCDGYAFQEFFIRHVNGSTLNTDSEKERIVKCMEAAIGRRVSKGVRVELCAKDREGLLSDMTRALHENGLDVVQARVATQGDESVHSFYVRGISGNPVRDMDVGFVESLKKEMGPMKVAFQ</sequence>
<evidence type="ECO:0000313" key="7">
    <source>
        <dbReference type="Proteomes" id="UP000233551"/>
    </source>
</evidence>
<dbReference type="PROSITE" id="PS51671">
    <property type="entry name" value="ACT"/>
    <property type="match status" value="3"/>
</dbReference>
<feature type="domain" description="ACT" evidence="3">
    <location>
        <begin position="136"/>
        <end position="213"/>
    </location>
</feature>
<dbReference type="Proteomes" id="UP000197138">
    <property type="component" value="Unassembled WGS sequence"/>
</dbReference>
<gene>
    <name evidence="4" type="ORF">CDL15_Pgr020096</name>
    <name evidence="5" type="ORF">CRG98_002796</name>
</gene>
<feature type="domain" description="ACT" evidence="3">
    <location>
        <begin position="366"/>
        <end position="441"/>
    </location>
</feature>
<feature type="domain" description="ACT" evidence="3">
    <location>
        <begin position="36"/>
        <end position="111"/>
    </location>
</feature>
<organism evidence="4 6">
    <name type="scientific">Punica granatum</name>
    <name type="common">Pomegranate</name>
    <dbReference type="NCBI Taxonomy" id="22663"/>
    <lineage>
        <taxon>Eukaryota</taxon>
        <taxon>Viridiplantae</taxon>
        <taxon>Streptophyta</taxon>
        <taxon>Embryophyta</taxon>
        <taxon>Tracheophyta</taxon>
        <taxon>Spermatophyta</taxon>
        <taxon>Magnoliopsida</taxon>
        <taxon>eudicotyledons</taxon>
        <taxon>Gunneridae</taxon>
        <taxon>Pentapetalae</taxon>
        <taxon>rosids</taxon>
        <taxon>malvids</taxon>
        <taxon>Myrtales</taxon>
        <taxon>Lythraceae</taxon>
        <taxon>Punica</taxon>
    </lineage>
</organism>
<keyword evidence="1 2" id="KW-0677">Repeat</keyword>
<dbReference type="Proteomes" id="UP000233551">
    <property type="component" value="Unassembled WGS sequence"/>
</dbReference>
<evidence type="ECO:0000313" key="5">
    <source>
        <dbReference type="EMBL" id="PKI76810.1"/>
    </source>
</evidence>
<dbReference type="Gene3D" id="3.30.70.260">
    <property type="match status" value="1"/>
</dbReference>
<evidence type="ECO:0000256" key="2">
    <source>
        <dbReference type="RuleBase" id="RU369043"/>
    </source>
</evidence>
<dbReference type="GO" id="GO:0016597">
    <property type="term" value="F:amino acid binding"/>
    <property type="evidence" value="ECO:0007669"/>
    <property type="project" value="UniProtKB-UniRule"/>
</dbReference>
<comment type="caution">
    <text evidence="4">The sequence shown here is derived from an EMBL/GenBank/DDBJ whole genome shotgun (WGS) entry which is preliminary data.</text>
</comment>
<evidence type="ECO:0000259" key="3">
    <source>
        <dbReference type="PROSITE" id="PS51671"/>
    </source>
</evidence>
<name>A0A218VSB8_PUNGR</name>